<evidence type="ECO:0000313" key="2">
    <source>
        <dbReference type="Proteomes" id="UP001642464"/>
    </source>
</evidence>
<dbReference type="EMBL" id="CAXAMM010025224">
    <property type="protein sequence ID" value="CAK9056656.1"/>
    <property type="molecule type" value="Genomic_DNA"/>
</dbReference>
<name>A0ABP0MYU1_9DINO</name>
<protein>
    <submittedName>
        <fullName evidence="1">Uncharacterized protein</fullName>
    </submittedName>
</protein>
<evidence type="ECO:0000313" key="1">
    <source>
        <dbReference type="EMBL" id="CAK9056656.1"/>
    </source>
</evidence>
<comment type="caution">
    <text evidence="1">The sequence shown here is derived from an EMBL/GenBank/DDBJ whole genome shotgun (WGS) entry which is preliminary data.</text>
</comment>
<dbReference type="Gene3D" id="3.20.20.70">
    <property type="entry name" value="Aldolase class I"/>
    <property type="match status" value="1"/>
</dbReference>
<dbReference type="Proteomes" id="UP001642464">
    <property type="component" value="Unassembled WGS sequence"/>
</dbReference>
<organism evidence="1 2">
    <name type="scientific">Durusdinium trenchii</name>
    <dbReference type="NCBI Taxonomy" id="1381693"/>
    <lineage>
        <taxon>Eukaryota</taxon>
        <taxon>Sar</taxon>
        <taxon>Alveolata</taxon>
        <taxon>Dinophyceae</taxon>
        <taxon>Suessiales</taxon>
        <taxon>Symbiodiniaceae</taxon>
        <taxon>Durusdinium</taxon>
    </lineage>
</organism>
<sequence>MAPEQDSEIQWTTLWDPHLNPHTSGRLRLDVAQKSLTGGRVLVVGRVEVRSCRFYTKEIFVLNFKPFESNSLWVTTREDSNCRKVFAMQADHWENNIFLAGRGTLSKWSSLVLMHVDANGEMTQMTLNGTTKADIVMRLTGSDALVAGTADEGPTAGLYVQRVKERPGWHSEWQGIAQWALFNQGNLWKVCAMHIDDGGNSILYGLLHSHHEYDSRQASSSSDSDNNRGSDIPFWRRAWDAISSSVRKSATGTGSSIPMGLQISRACDEICKQGCEQNNGPQNMLLQDWCAKARSENADPVLKQSVFGLMTATEIATFLMAAENRLWRQIIDKTEDFFYLLDRTPSPELGAHEMVGPAMNERVRNLKPCVMDQTVREPATNTPFGHTGYMKYLTLKIVQRMGFKDIAISGQYYGDSYTPETQILEEMEARKEKMTGMIVMFAPNKEDRKAGVESIKRFNVPNAFLDLTFKASVRFAEANFVQSVLEAVEELDEVFNKMKLPRDPWRPDPEVNTKGGQGEISLNLVDIMEFLDLKPNGEMIAGHKQRMEEAFSTWKRSEVFRRRVVAILFEEGRGLAGYQDYGLVTKFLREHFPEKEKYRILVHAHAGSQNQDVASVEAVQRGANGVWAALIPQAAQLGHNSSMVFLDNMLSLGNRHVMVDFWLHQARECARHCYYLNFNTYRIPDDCPIWGRRGDQLTHTAFRRHEGGDDWRKRRNNYYDVWEHDQRKQLQPRSDIQGEVEVERLNRSEAGPNNFRISPLVSDKETWRQRIAELKVLRPQERVGDWVDDIRALGFALMNANIRANLNEKATLQSLAQIARRNRDESIPCRQINPYLKTNHQGIGE</sequence>
<reference evidence="1 2" key="1">
    <citation type="submission" date="2024-02" db="EMBL/GenBank/DDBJ databases">
        <authorList>
            <person name="Chen Y."/>
            <person name="Shah S."/>
            <person name="Dougan E. K."/>
            <person name="Thang M."/>
            <person name="Chan C."/>
        </authorList>
    </citation>
    <scope>NUCLEOTIDE SEQUENCE [LARGE SCALE GENOMIC DNA]</scope>
</reference>
<keyword evidence="2" id="KW-1185">Reference proteome</keyword>
<dbReference type="InterPro" id="IPR013785">
    <property type="entry name" value="Aldolase_TIM"/>
</dbReference>
<gene>
    <name evidence="1" type="ORF">SCF082_LOCUS30510</name>
</gene>
<proteinExistence type="predicted"/>
<accession>A0ABP0MYU1</accession>